<name>A0A381SWC9_9ZZZZ</name>
<sequence>MSFGGPIIRSYESASPWQILFWRSVFFVLALVGFLLLTYKKEAFNIIKKSGFPGILGGVFLSISFTGYIFAMTKTTVANVAFMLSTQTLFLAVLGYFLLKEKISIRGFAAIIIAMLGIFLMIGDSLFRGSLIGNLIALLISISLAALIITIRKHPNLDMIPAIFYAGILSCLYAFLFSKSLVISYRDFGLSFIFGVPQLALGFIFLTIGSRTTPAVTVGLLMLVESIGGPIWVWLFFNEIPPMNVFIAGLLIMTAVIIKSLEKAKPAQINYN</sequence>
<dbReference type="Gene3D" id="1.10.3730.20">
    <property type="match status" value="1"/>
</dbReference>
<feature type="domain" description="EamA" evidence="2">
    <location>
        <begin position="10"/>
        <end position="122"/>
    </location>
</feature>
<gene>
    <name evidence="3" type="ORF">METZ01_LOCUS60558</name>
</gene>
<feature type="transmembrane region" description="Helical" evidence="1">
    <location>
        <begin position="77"/>
        <end position="98"/>
    </location>
</feature>
<keyword evidence="1" id="KW-0812">Transmembrane</keyword>
<dbReference type="InterPro" id="IPR000620">
    <property type="entry name" value="EamA_dom"/>
</dbReference>
<feature type="transmembrane region" description="Helical" evidence="1">
    <location>
        <begin position="243"/>
        <end position="261"/>
    </location>
</feature>
<keyword evidence="1" id="KW-0472">Membrane</keyword>
<dbReference type="AlphaFoldDB" id="A0A381SWC9"/>
<evidence type="ECO:0000313" key="3">
    <source>
        <dbReference type="EMBL" id="SVA07704.1"/>
    </source>
</evidence>
<evidence type="ECO:0000256" key="1">
    <source>
        <dbReference type="SAM" id="Phobius"/>
    </source>
</evidence>
<dbReference type="InterPro" id="IPR037185">
    <property type="entry name" value="EmrE-like"/>
</dbReference>
<dbReference type="GO" id="GO:0016020">
    <property type="term" value="C:membrane"/>
    <property type="evidence" value="ECO:0007669"/>
    <property type="project" value="InterPro"/>
</dbReference>
<feature type="transmembrane region" description="Helical" evidence="1">
    <location>
        <begin position="20"/>
        <end position="39"/>
    </location>
</feature>
<feature type="transmembrane region" description="Helical" evidence="1">
    <location>
        <begin position="105"/>
        <end position="123"/>
    </location>
</feature>
<feature type="transmembrane region" description="Helical" evidence="1">
    <location>
        <begin position="188"/>
        <end position="208"/>
    </location>
</feature>
<feature type="transmembrane region" description="Helical" evidence="1">
    <location>
        <begin position="51"/>
        <end position="71"/>
    </location>
</feature>
<dbReference type="SUPFAM" id="SSF103481">
    <property type="entry name" value="Multidrug resistance efflux transporter EmrE"/>
    <property type="match status" value="2"/>
</dbReference>
<evidence type="ECO:0000259" key="2">
    <source>
        <dbReference type="Pfam" id="PF00892"/>
    </source>
</evidence>
<dbReference type="EMBL" id="UINC01003599">
    <property type="protein sequence ID" value="SVA07704.1"/>
    <property type="molecule type" value="Genomic_DNA"/>
</dbReference>
<organism evidence="3">
    <name type="scientific">marine metagenome</name>
    <dbReference type="NCBI Taxonomy" id="408172"/>
    <lineage>
        <taxon>unclassified sequences</taxon>
        <taxon>metagenomes</taxon>
        <taxon>ecological metagenomes</taxon>
    </lineage>
</organism>
<proteinExistence type="predicted"/>
<feature type="transmembrane region" description="Helical" evidence="1">
    <location>
        <begin position="129"/>
        <end position="151"/>
    </location>
</feature>
<feature type="transmembrane region" description="Helical" evidence="1">
    <location>
        <begin position="163"/>
        <end position="182"/>
    </location>
</feature>
<keyword evidence="1" id="KW-1133">Transmembrane helix</keyword>
<accession>A0A381SWC9</accession>
<reference evidence="3" key="1">
    <citation type="submission" date="2018-05" db="EMBL/GenBank/DDBJ databases">
        <authorList>
            <person name="Lanie J.A."/>
            <person name="Ng W.-L."/>
            <person name="Kazmierczak K.M."/>
            <person name="Andrzejewski T.M."/>
            <person name="Davidsen T.M."/>
            <person name="Wayne K.J."/>
            <person name="Tettelin H."/>
            <person name="Glass J.I."/>
            <person name="Rusch D."/>
            <person name="Podicherti R."/>
            <person name="Tsui H.-C.T."/>
            <person name="Winkler M.E."/>
        </authorList>
    </citation>
    <scope>NUCLEOTIDE SEQUENCE</scope>
</reference>
<dbReference type="Pfam" id="PF00892">
    <property type="entry name" value="EamA"/>
    <property type="match status" value="1"/>
</dbReference>
<dbReference type="PANTHER" id="PTHR22911">
    <property type="entry name" value="ACYL-MALONYL CONDENSING ENZYME-RELATED"/>
    <property type="match status" value="1"/>
</dbReference>
<protein>
    <recommendedName>
        <fullName evidence="2">EamA domain-containing protein</fullName>
    </recommendedName>
</protein>
<feature type="transmembrane region" description="Helical" evidence="1">
    <location>
        <begin position="215"/>
        <end position="237"/>
    </location>
</feature>